<dbReference type="SUPFAM" id="SSF55811">
    <property type="entry name" value="Nudix"/>
    <property type="match status" value="1"/>
</dbReference>
<keyword evidence="11" id="KW-1185">Reference proteome</keyword>
<dbReference type="GO" id="GO:0003735">
    <property type="term" value="F:structural constituent of ribosome"/>
    <property type="evidence" value="ECO:0007669"/>
    <property type="project" value="InterPro"/>
</dbReference>
<dbReference type="PANTHER" id="PTHR13124">
    <property type="entry name" value="39S RIBOSOMAL PROTEIN L46, MITOCHONDRIAL PRECURSOR-RELATED"/>
    <property type="match status" value="1"/>
</dbReference>
<evidence type="ECO:0000256" key="4">
    <source>
        <dbReference type="ARBA" id="ARBA00022980"/>
    </source>
</evidence>
<dbReference type="Gene3D" id="3.90.79.10">
    <property type="entry name" value="Nucleoside Triphosphate Pyrophosphohydrolase"/>
    <property type="match status" value="1"/>
</dbReference>
<keyword evidence="6" id="KW-0687">Ribonucleoprotein</keyword>
<sequence length="275" mass="31751">MAWWAFGGKMAPLGRMLLSVRTWSRFCAGRRAFSDSPGAASGWKLYGALCLQRRPLLAQPLSPEEEEMAELTQQIEVDKSLYSDHELRCFAEDEFLRQRSKEKYDIPEKIVLVQDIEDAWEQKFQKFKPALRITEADQKNDRTSLNRKLDQNLLLLVKQKFGDEDIWLLPQTEWQQGETLRNTVERVLVTLPGIQTQAKFLGNAPCGFYKFKFPKAIRTETDIGGKVFFFKAFLEGSPQLPSKEKADCLWVSKGELGDYLKPAYHSQVFRFLVDI</sequence>
<name>A0A670Y8I9_PSETE</name>
<dbReference type="InterPro" id="IPR015797">
    <property type="entry name" value="NUDIX_hydrolase-like_dom_sf"/>
</dbReference>
<dbReference type="GeneID" id="113442058"/>
<dbReference type="GO" id="GO:0005654">
    <property type="term" value="C:nucleoplasm"/>
    <property type="evidence" value="ECO:0007669"/>
    <property type="project" value="Ensembl"/>
</dbReference>
<comment type="subcellular location">
    <subcellularLocation>
        <location evidence="1">Mitochondrion</location>
    </subcellularLocation>
</comment>
<evidence type="ECO:0000256" key="5">
    <source>
        <dbReference type="ARBA" id="ARBA00023128"/>
    </source>
</evidence>
<dbReference type="CDD" id="cd04661">
    <property type="entry name" value="NUDIX_MRP_L46"/>
    <property type="match status" value="1"/>
</dbReference>
<dbReference type="CTD" id="26589"/>
<dbReference type="KEGG" id="ptex:113442058"/>
<protein>
    <recommendedName>
        <fullName evidence="7">Large ribosomal subunit protein mL46</fullName>
    </recommendedName>
    <alternativeName>
        <fullName evidence="8">39S ribosomal protein L46, mitochondrial</fullName>
    </alternativeName>
</protein>
<dbReference type="InterPro" id="IPR040008">
    <property type="entry name" value="Ribosomal_mL46"/>
</dbReference>
<evidence type="ECO:0000256" key="1">
    <source>
        <dbReference type="ARBA" id="ARBA00004173"/>
    </source>
</evidence>
<feature type="domain" description="Large ribosomal subunit protein mL46 N-terminal" evidence="9">
    <location>
        <begin position="43"/>
        <end position="137"/>
    </location>
</feature>
<dbReference type="GO" id="GO:0005829">
    <property type="term" value="C:cytosol"/>
    <property type="evidence" value="ECO:0007669"/>
    <property type="project" value="Ensembl"/>
</dbReference>
<keyword evidence="5" id="KW-0496">Mitochondrion</keyword>
<organism evidence="10 11">
    <name type="scientific">Pseudonaja textilis</name>
    <name type="common">Eastern brown snake</name>
    <dbReference type="NCBI Taxonomy" id="8673"/>
    <lineage>
        <taxon>Eukaryota</taxon>
        <taxon>Metazoa</taxon>
        <taxon>Chordata</taxon>
        <taxon>Craniata</taxon>
        <taxon>Vertebrata</taxon>
        <taxon>Euteleostomi</taxon>
        <taxon>Lepidosauria</taxon>
        <taxon>Squamata</taxon>
        <taxon>Bifurcata</taxon>
        <taxon>Unidentata</taxon>
        <taxon>Episquamata</taxon>
        <taxon>Toxicofera</taxon>
        <taxon>Serpentes</taxon>
        <taxon>Colubroidea</taxon>
        <taxon>Elapidae</taxon>
        <taxon>Hydrophiinae</taxon>
        <taxon>Pseudonaja</taxon>
    </lineage>
</organism>
<dbReference type="OMA" id="EKWDLYA"/>
<dbReference type="AlphaFoldDB" id="A0A670Y8I9"/>
<evidence type="ECO:0000256" key="8">
    <source>
        <dbReference type="ARBA" id="ARBA00035534"/>
    </source>
</evidence>
<reference evidence="10" key="1">
    <citation type="submission" date="2025-08" db="UniProtKB">
        <authorList>
            <consortium name="Ensembl"/>
        </authorList>
    </citation>
    <scope>IDENTIFICATION</scope>
</reference>
<gene>
    <name evidence="10" type="primary">MRPL46</name>
</gene>
<reference evidence="10" key="2">
    <citation type="submission" date="2025-09" db="UniProtKB">
        <authorList>
            <consortium name="Ensembl"/>
        </authorList>
    </citation>
    <scope>IDENTIFICATION</scope>
</reference>
<evidence type="ECO:0000259" key="9">
    <source>
        <dbReference type="Pfam" id="PF11788"/>
    </source>
</evidence>
<dbReference type="GO" id="GO:0005743">
    <property type="term" value="C:mitochondrial inner membrane"/>
    <property type="evidence" value="ECO:0007669"/>
    <property type="project" value="UniProtKB-ARBA"/>
</dbReference>
<evidence type="ECO:0000256" key="2">
    <source>
        <dbReference type="ARBA" id="ARBA00009070"/>
    </source>
</evidence>
<dbReference type="GO" id="GO:0030054">
    <property type="term" value="C:cell junction"/>
    <property type="evidence" value="ECO:0007669"/>
    <property type="project" value="Ensembl"/>
</dbReference>
<keyword evidence="3" id="KW-0809">Transit peptide</keyword>
<dbReference type="Ensembl" id="ENSPTXT00000007650.1">
    <property type="protein sequence ID" value="ENSPTXP00000007398.1"/>
    <property type="gene ID" value="ENSPTXG00000005378.1"/>
</dbReference>
<dbReference type="InterPro" id="IPR033650">
    <property type="entry name" value="Ribosomal_mL46_NUDIX"/>
</dbReference>
<dbReference type="PANTHER" id="PTHR13124:SF12">
    <property type="entry name" value="LARGE RIBOSOMAL SUBUNIT PROTEIN ML46"/>
    <property type="match status" value="1"/>
</dbReference>
<evidence type="ECO:0000256" key="7">
    <source>
        <dbReference type="ARBA" id="ARBA00035190"/>
    </source>
</evidence>
<dbReference type="Pfam" id="PF11788">
    <property type="entry name" value="MRP-L46"/>
    <property type="match status" value="1"/>
</dbReference>
<dbReference type="Proteomes" id="UP000472273">
    <property type="component" value="Unplaced"/>
</dbReference>
<keyword evidence="4" id="KW-0689">Ribosomal protein</keyword>
<comment type="similarity">
    <text evidence="2">Belongs to the mitochondrion-specific ribosomal protein mL46 family.</text>
</comment>
<dbReference type="RefSeq" id="XP_026565159.1">
    <property type="nucleotide sequence ID" value="XM_026709374.1"/>
</dbReference>
<dbReference type="GeneTree" id="ENSGT00390000015400"/>
<dbReference type="FunFam" id="3.90.79.10:FF:000018">
    <property type="entry name" value="39S ribosomal protein L46, mitochondrial"/>
    <property type="match status" value="1"/>
</dbReference>
<evidence type="ECO:0000256" key="6">
    <source>
        <dbReference type="ARBA" id="ARBA00023274"/>
    </source>
</evidence>
<evidence type="ECO:0000313" key="11">
    <source>
        <dbReference type="Proteomes" id="UP000472273"/>
    </source>
</evidence>
<dbReference type="InterPro" id="IPR021757">
    <property type="entry name" value="Ribosomal_mL46_N"/>
</dbReference>
<dbReference type="GO" id="GO:0005762">
    <property type="term" value="C:mitochondrial large ribosomal subunit"/>
    <property type="evidence" value="ECO:0007669"/>
    <property type="project" value="Ensembl"/>
</dbReference>
<accession>A0A670Y8I9</accession>
<proteinExistence type="inferred from homology"/>
<dbReference type="OrthoDB" id="194611at2759"/>
<evidence type="ECO:0000256" key="3">
    <source>
        <dbReference type="ARBA" id="ARBA00022946"/>
    </source>
</evidence>
<evidence type="ECO:0000313" key="10">
    <source>
        <dbReference type="Ensembl" id="ENSPTXP00000007398.1"/>
    </source>
</evidence>